<feature type="transmembrane region" description="Helical" evidence="1">
    <location>
        <begin position="20"/>
        <end position="38"/>
    </location>
</feature>
<keyword evidence="3" id="KW-1185">Reference proteome</keyword>
<proteinExistence type="predicted"/>
<dbReference type="RefSeq" id="WP_380623659.1">
    <property type="nucleotide sequence ID" value="NZ_JBHSDK010000028.1"/>
</dbReference>
<dbReference type="Proteomes" id="UP001595823">
    <property type="component" value="Unassembled WGS sequence"/>
</dbReference>
<keyword evidence="1" id="KW-1133">Transmembrane helix</keyword>
<evidence type="ECO:0000313" key="2">
    <source>
        <dbReference type="EMBL" id="MFC4337076.1"/>
    </source>
</evidence>
<protein>
    <submittedName>
        <fullName evidence="2">Uncharacterized protein</fullName>
    </submittedName>
</protein>
<comment type="caution">
    <text evidence="2">The sequence shown here is derived from an EMBL/GenBank/DDBJ whole genome shotgun (WGS) entry which is preliminary data.</text>
</comment>
<dbReference type="EMBL" id="JBHSDK010000028">
    <property type="protein sequence ID" value="MFC4337076.1"/>
    <property type="molecule type" value="Genomic_DNA"/>
</dbReference>
<name>A0ABV8U3A6_9ACTN</name>
<organism evidence="2 3">
    <name type="scientific">Salininema proteolyticum</name>
    <dbReference type="NCBI Taxonomy" id="1607685"/>
    <lineage>
        <taxon>Bacteria</taxon>
        <taxon>Bacillati</taxon>
        <taxon>Actinomycetota</taxon>
        <taxon>Actinomycetes</taxon>
        <taxon>Glycomycetales</taxon>
        <taxon>Glycomycetaceae</taxon>
        <taxon>Salininema</taxon>
    </lineage>
</organism>
<keyword evidence="1" id="KW-0812">Transmembrane</keyword>
<sequence>MDDYSRQPALTGVSRRAKLLIGGFVVLWGVVLVVLMFLPSDPTVREQIGIGEARQDGEELVEAISEDLGRWTEEAVELEDSEVPAAPVDEEPSYRLYWLPSVEESCKVTPVRDSAEAVWEFKAFPENSREAFDSVEDLLVGEFGADGNGFDSSWSGRTDRYLKVNLSLDEAEGSLPAVSGRISTECRPL</sequence>
<keyword evidence="1" id="KW-0472">Membrane</keyword>
<accession>A0ABV8U3A6</accession>
<evidence type="ECO:0000313" key="3">
    <source>
        <dbReference type="Proteomes" id="UP001595823"/>
    </source>
</evidence>
<reference evidence="3" key="1">
    <citation type="journal article" date="2019" name="Int. J. Syst. Evol. Microbiol.">
        <title>The Global Catalogue of Microorganisms (GCM) 10K type strain sequencing project: providing services to taxonomists for standard genome sequencing and annotation.</title>
        <authorList>
            <consortium name="The Broad Institute Genomics Platform"/>
            <consortium name="The Broad Institute Genome Sequencing Center for Infectious Disease"/>
            <person name="Wu L."/>
            <person name="Ma J."/>
        </authorList>
    </citation>
    <scope>NUCLEOTIDE SEQUENCE [LARGE SCALE GENOMIC DNA]</scope>
    <source>
        <strain evidence="3">IBRC-M 10908</strain>
    </source>
</reference>
<gene>
    <name evidence="2" type="ORF">ACFPET_17885</name>
</gene>
<evidence type="ECO:0000256" key="1">
    <source>
        <dbReference type="SAM" id="Phobius"/>
    </source>
</evidence>